<sequence>MDVRDEIDMNKLQNPPKSKKKTKMPKEKKETTGRSSEEQKIGNAKQPDMKETGKYEIEKEIEAEKQIDTFHEGDGKACTTSETEVQKPLSEGDKKSSSKSQPEVQKTSRGNNLLKQLLAKSIKQNNKKKAAQMVAAAAAAAMASKEADKKIDTAAVAAQIEAEKMAPAADAEDKRVAQKKAYAAEKEAKRVAEEKASAADAEAKKLDEEKASAGDAQREAELKEAENKRIEANKKKEEEDKAEAMKKDLEERKKEYEEKMSQLMAKNNKELIEEAERKEAERKKREDERKKKEDDDATKAIAMVVENVNASESEAQTIGGKGTKRGKKTPATKKNTILSITMDEELQKKLHNISDSYNPRRSTRSIVKVQQNVCAEVVSKEEFEGKYVSGVTSKVTNTPKKRKAAEKEDEDEPLDVEIIKIKKQKGVEKKAPVKGRILPLRSALKRNKKNDIEEVKEEQKTELAKVNVKGKRKMKKRKEEEEEVQEEEELEGNDEEEQEEEEEQNEEEEEEEEEDEEDEEDEEWEEEEEKEQNKMPKEKTVPVKDRTAAKANLPAERKTKRKITDEEYEVKEENIEKALIVEREVSPLAMITKEVPAKKKPKKSIAVYKEKVAEEEEEKTGVRGGHGKFITFISMMNEQKKEAVRNIGLGALLDFQLPTSSQQFVTWLCNNFEENSQYLYLPKNEKILIEFEDVKKIYGLPSGEVDIVEAKSDKASEEFSAFMAR</sequence>
<name>A0ABM3QVF0_SPIOL</name>
<evidence type="ECO:0000313" key="3">
    <source>
        <dbReference type="RefSeq" id="XP_056687345.1"/>
    </source>
</evidence>
<feature type="compositionally biased region" description="Basic and acidic residues" evidence="1">
    <location>
        <begin position="531"/>
        <end position="548"/>
    </location>
</feature>
<feature type="compositionally biased region" description="Basic and acidic residues" evidence="1">
    <location>
        <begin position="24"/>
        <end position="40"/>
    </location>
</feature>
<protein>
    <submittedName>
        <fullName evidence="3">Uncharacterized protein</fullName>
    </submittedName>
</protein>
<evidence type="ECO:0000313" key="2">
    <source>
        <dbReference type="Proteomes" id="UP000813463"/>
    </source>
</evidence>
<proteinExistence type="predicted"/>
<feature type="compositionally biased region" description="Basic and acidic residues" evidence="1">
    <location>
        <begin position="449"/>
        <end position="463"/>
    </location>
</feature>
<feature type="compositionally biased region" description="Basic residues" evidence="1">
    <location>
        <begin position="322"/>
        <end position="331"/>
    </location>
</feature>
<reference evidence="3" key="2">
    <citation type="submission" date="2025-08" db="UniProtKB">
        <authorList>
            <consortium name="RefSeq"/>
        </authorList>
    </citation>
    <scope>IDENTIFICATION</scope>
    <source>
        <tissue evidence="3">Leaf</tissue>
    </source>
</reference>
<feature type="region of interest" description="Disordered" evidence="1">
    <location>
        <begin position="165"/>
        <end position="336"/>
    </location>
</feature>
<dbReference type="Proteomes" id="UP000813463">
    <property type="component" value="Chromosome 1"/>
</dbReference>
<reference evidence="2" key="1">
    <citation type="journal article" date="2021" name="Nat. Commun.">
        <title>Genomic analyses provide insights into spinach domestication and the genetic basis of agronomic traits.</title>
        <authorList>
            <person name="Cai X."/>
            <person name="Sun X."/>
            <person name="Xu C."/>
            <person name="Sun H."/>
            <person name="Wang X."/>
            <person name="Ge C."/>
            <person name="Zhang Z."/>
            <person name="Wang Q."/>
            <person name="Fei Z."/>
            <person name="Jiao C."/>
            <person name="Wang Q."/>
        </authorList>
    </citation>
    <scope>NUCLEOTIDE SEQUENCE [LARGE SCALE GENOMIC DNA]</scope>
    <source>
        <strain evidence="2">cv. Varoflay</strain>
    </source>
</reference>
<dbReference type="RefSeq" id="XP_056687345.1">
    <property type="nucleotide sequence ID" value="XM_056831367.1"/>
</dbReference>
<feature type="region of interest" description="Disordered" evidence="1">
    <location>
        <begin position="1"/>
        <end position="113"/>
    </location>
</feature>
<organism evidence="2 3">
    <name type="scientific">Spinacia oleracea</name>
    <name type="common">Spinach</name>
    <dbReference type="NCBI Taxonomy" id="3562"/>
    <lineage>
        <taxon>Eukaryota</taxon>
        <taxon>Viridiplantae</taxon>
        <taxon>Streptophyta</taxon>
        <taxon>Embryophyta</taxon>
        <taxon>Tracheophyta</taxon>
        <taxon>Spermatophyta</taxon>
        <taxon>Magnoliopsida</taxon>
        <taxon>eudicotyledons</taxon>
        <taxon>Gunneridae</taxon>
        <taxon>Pentapetalae</taxon>
        <taxon>Caryophyllales</taxon>
        <taxon>Chenopodiaceae</taxon>
        <taxon>Chenopodioideae</taxon>
        <taxon>Anserineae</taxon>
        <taxon>Spinacia</taxon>
    </lineage>
</organism>
<feature type="compositionally biased region" description="Basic and acidic residues" evidence="1">
    <location>
        <begin position="47"/>
        <end position="75"/>
    </location>
</feature>
<accession>A0ABM3QVF0</accession>
<feature type="compositionally biased region" description="Basic and acidic residues" evidence="1">
    <location>
        <begin position="267"/>
        <end position="298"/>
    </location>
</feature>
<feature type="region of interest" description="Disordered" evidence="1">
    <location>
        <begin position="439"/>
        <end position="559"/>
    </location>
</feature>
<feature type="compositionally biased region" description="Polar residues" evidence="1">
    <location>
        <begin position="98"/>
        <end position="113"/>
    </location>
</feature>
<feature type="compositionally biased region" description="Basic and acidic residues" evidence="1">
    <location>
        <begin position="171"/>
        <end position="260"/>
    </location>
</feature>
<keyword evidence="2" id="KW-1185">Reference proteome</keyword>
<evidence type="ECO:0000256" key="1">
    <source>
        <dbReference type="SAM" id="MobiDB-lite"/>
    </source>
</evidence>
<gene>
    <name evidence="3" type="primary">LOC130462645</name>
</gene>
<feature type="compositionally biased region" description="Acidic residues" evidence="1">
    <location>
        <begin position="480"/>
        <end position="530"/>
    </location>
</feature>
<dbReference type="GeneID" id="130462645"/>